<dbReference type="FunFam" id="1.10.10.60:FF:000141">
    <property type="entry name" value="TetR family transcriptional regulator"/>
    <property type="match status" value="1"/>
</dbReference>
<dbReference type="InterPro" id="IPR001647">
    <property type="entry name" value="HTH_TetR"/>
</dbReference>
<keyword evidence="2 4" id="KW-0238">DNA-binding</keyword>
<proteinExistence type="predicted"/>
<dbReference type="InterPro" id="IPR041490">
    <property type="entry name" value="KstR2_TetR_C"/>
</dbReference>
<gene>
    <name evidence="6" type="ORF">ABFB10_20115</name>
</gene>
<evidence type="ECO:0000256" key="4">
    <source>
        <dbReference type="PROSITE-ProRule" id="PRU00335"/>
    </source>
</evidence>
<evidence type="ECO:0000313" key="6">
    <source>
        <dbReference type="EMBL" id="MEN9062940.1"/>
    </source>
</evidence>
<dbReference type="Pfam" id="PF00440">
    <property type="entry name" value="TetR_N"/>
    <property type="match status" value="1"/>
</dbReference>
<sequence>MARTIAKDHDDKREAILKGAARLFADEGYGRASMAQVAQACGISKANIYHYYNSKEALLFDILDVHLSGLRDHIAGLEHASADPETQLRTITREILVAYKGRDAEHGVQLNAIRALPDTQQSLLKAYQRDLVAQVRNRLARLAPPALAADRSAMRALTMSYFAMVNWHFQWDGQADEAGRAGYAETICDLLLGGMPRVGG</sequence>
<feature type="DNA-binding region" description="H-T-H motif" evidence="4">
    <location>
        <begin position="33"/>
        <end position="52"/>
    </location>
</feature>
<evidence type="ECO:0000256" key="2">
    <source>
        <dbReference type="ARBA" id="ARBA00023125"/>
    </source>
</evidence>
<dbReference type="GO" id="GO:0000976">
    <property type="term" value="F:transcription cis-regulatory region binding"/>
    <property type="evidence" value="ECO:0007669"/>
    <property type="project" value="TreeGrafter"/>
</dbReference>
<dbReference type="InterPro" id="IPR009057">
    <property type="entry name" value="Homeodomain-like_sf"/>
</dbReference>
<dbReference type="PROSITE" id="PS50977">
    <property type="entry name" value="HTH_TETR_2"/>
    <property type="match status" value="1"/>
</dbReference>
<dbReference type="PANTHER" id="PTHR30055">
    <property type="entry name" value="HTH-TYPE TRANSCRIPTIONAL REGULATOR RUTR"/>
    <property type="match status" value="1"/>
</dbReference>
<dbReference type="RefSeq" id="WP_347167869.1">
    <property type="nucleotide sequence ID" value="NZ_JBDNCH010000002.1"/>
</dbReference>
<dbReference type="AlphaFoldDB" id="A0AAW9SUE5"/>
<evidence type="ECO:0000256" key="3">
    <source>
        <dbReference type="ARBA" id="ARBA00023163"/>
    </source>
</evidence>
<evidence type="ECO:0000259" key="5">
    <source>
        <dbReference type="PROSITE" id="PS50977"/>
    </source>
</evidence>
<protein>
    <submittedName>
        <fullName evidence="6">TetR/AcrR family transcriptional regulator</fullName>
    </submittedName>
</protein>
<dbReference type="Gene3D" id="1.10.357.10">
    <property type="entry name" value="Tetracycline Repressor, domain 2"/>
    <property type="match status" value="1"/>
</dbReference>
<dbReference type="Gene3D" id="1.10.10.60">
    <property type="entry name" value="Homeodomain-like"/>
    <property type="match status" value="1"/>
</dbReference>
<accession>A0AAW9SUE5</accession>
<dbReference type="InterPro" id="IPR050109">
    <property type="entry name" value="HTH-type_TetR-like_transc_reg"/>
</dbReference>
<dbReference type="Pfam" id="PF17932">
    <property type="entry name" value="TetR_C_24"/>
    <property type="match status" value="1"/>
</dbReference>
<reference evidence="6 7" key="1">
    <citation type="submission" date="2024-05" db="EMBL/GenBank/DDBJ databases">
        <title>Genome sequence of Ponticoccus litoralis KCCM 90028.</title>
        <authorList>
            <person name="Kim J.M."/>
            <person name="Lee J.K."/>
            <person name="Choi B.J."/>
            <person name="Bayburt H."/>
            <person name="Baek J.H."/>
            <person name="Jeon C.O."/>
        </authorList>
    </citation>
    <scope>NUCLEOTIDE SEQUENCE [LARGE SCALE GENOMIC DNA]</scope>
    <source>
        <strain evidence="6 7">KCCM 90028</strain>
    </source>
</reference>
<evidence type="ECO:0000256" key="1">
    <source>
        <dbReference type="ARBA" id="ARBA00023015"/>
    </source>
</evidence>
<organism evidence="6 7">
    <name type="scientific">Ponticoccus litoralis</name>
    <dbReference type="NCBI Taxonomy" id="422297"/>
    <lineage>
        <taxon>Bacteria</taxon>
        <taxon>Pseudomonadati</taxon>
        <taxon>Pseudomonadota</taxon>
        <taxon>Alphaproteobacteria</taxon>
        <taxon>Rhodobacterales</taxon>
        <taxon>Roseobacteraceae</taxon>
        <taxon>Ponticoccus</taxon>
    </lineage>
</organism>
<keyword evidence="7" id="KW-1185">Reference proteome</keyword>
<dbReference type="PRINTS" id="PR00455">
    <property type="entry name" value="HTHTETR"/>
</dbReference>
<comment type="caution">
    <text evidence="6">The sequence shown here is derived from an EMBL/GenBank/DDBJ whole genome shotgun (WGS) entry which is preliminary data.</text>
</comment>
<dbReference type="Proteomes" id="UP001428774">
    <property type="component" value="Unassembled WGS sequence"/>
</dbReference>
<evidence type="ECO:0000313" key="7">
    <source>
        <dbReference type="Proteomes" id="UP001428774"/>
    </source>
</evidence>
<feature type="domain" description="HTH tetR-type" evidence="5">
    <location>
        <begin position="10"/>
        <end position="70"/>
    </location>
</feature>
<dbReference type="SUPFAM" id="SSF46689">
    <property type="entry name" value="Homeodomain-like"/>
    <property type="match status" value="1"/>
</dbReference>
<name>A0AAW9SUE5_9RHOB</name>
<keyword evidence="3" id="KW-0804">Transcription</keyword>
<dbReference type="EMBL" id="JBDNCH010000002">
    <property type="protein sequence ID" value="MEN9062940.1"/>
    <property type="molecule type" value="Genomic_DNA"/>
</dbReference>
<dbReference type="PANTHER" id="PTHR30055:SF234">
    <property type="entry name" value="HTH-TYPE TRANSCRIPTIONAL REGULATOR BETI"/>
    <property type="match status" value="1"/>
</dbReference>
<dbReference type="GO" id="GO:0003700">
    <property type="term" value="F:DNA-binding transcription factor activity"/>
    <property type="evidence" value="ECO:0007669"/>
    <property type="project" value="TreeGrafter"/>
</dbReference>
<keyword evidence="1" id="KW-0805">Transcription regulation</keyword>